<evidence type="ECO:0000256" key="5">
    <source>
        <dbReference type="SAM" id="MobiDB-lite"/>
    </source>
</evidence>
<keyword evidence="3 6" id="KW-1133">Transmembrane helix</keyword>
<accession>A0A316YXK8</accession>
<dbReference type="GO" id="GO:0016020">
    <property type="term" value="C:membrane"/>
    <property type="evidence" value="ECO:0007669"/>
    <property type="project" value="UniProtKB-SubCell"/>
</dbReference>
<organism evidence="7 8">
    <name type="scientific">Acaromyces ingoldii</name>
    <dbReference type="NCBI Taxonomy" id="215250"/>
    <lineage>
        <taxon>Eukaryota</taxon>
        <taxon>Fungi</taxon>
        <taxon>Dikarya</taxon>
        <taxon>Basidiomycota</taxon>
        <taxon>Ustilaginomycotina</taxon>
        <taxon>Exobasidiomycetes</taxon>
        <taxon>Exobasidiales</taxon>
        <taxon>Cryptobasidiaceae</taxon>
        <taxon>Acaromyces</taxon>
    </lineage>
</organism>
<evidence type="ECO:0000256" key="4">
    <source>
        <dbReference type="ARBA" id="ARBA00023136"/>
    </source>
</evidence>
<feature type="transmembrane region" description="Helical" evidence="6">
    <location>
        <begin position="331"/>
        <end position="353"/>
    </location>
</feature>
<dbReference type="Pfam" id="PF00335">
    <property type="entry name" value="Tetraspanin"/>
    <property type="match status" value="1"/>
</dbReference>
<feature type="transmembrane region" description="Helical" evidence="6">
    <location>
        <begin position="289"/>
        <end position="311"/>
    </location>
</feature>
<dbReference type="GeneID" id="37046648"/>
<feature type="compositionally biased region" description="Basic residues" evidence="5">
    <location>
        <begin position="80"/>
        <end position="89"/>
    </location>
</feature>
<dbReference type="RefSeq" id="XP_025381385.1">
    <property type="nucleotide sequence ID" value="XM_025524732.1"/>
</dbReference>
<dbReference type="EMBL" id="KZ819634">
    <property type="protein sequence ID" value="PWN94187.1"/>
    <property type="molecule type" value="Genomic_DNA"/>
</dbReference>
<keyword evidence="4 6" id="KW-0472">Membrane</keyword>
<evidence type="ECO:0000256" key="3">
    <source>
        <dbReference type="ARBA" id="ARBA00022989"/>
    </source>
</evidence>
<gene>
    <name evidence="7" type="ORF">FA10DRAFT_299492</name>
</gene>
<evidence type="ECO:0008006" key="9">
    <source>
        <dbReference type="Google" id="ProtNLM"/>
    </source>
</evidence>
<dbReference type="STRING" id="215250.A0A316YXK8"/>
<dbReference type="AlphaFoldDB" id="A0A316YXK8"/>
<comment type="subcellular location">
    <subcellularLocation>
        <location evidence="1">Membrane</location>
        <topology evidence="1">Multi-pass membrane protein</topology>
    </subcellularLocation>
</comment>
<name>A0A316YXK8_9BASI</name>
<keyword evidence="8" id="KW-1185">Reference proteome</keyword>
<proteinExistence type="predicted"/>
<keyword evidence="2 6" id="KW-0812">Transmembrane</keyword>
<feature type="compositionally biased region" description="Low complexity" evidence="5">
    <location>
        <begin position="1"/>
        <end position="18"/>
    </location>
</feature>
<evidence type="ECO:0000256" key="1">
    <source>
        <dbReference type="ARBA" id="ARBA00004141"/>
    </source>
</evidence>
<dbReference type="InParanoid" id="A0A316YXK8"/>
<feature type="transmembrane region" description="Helical" evidence="6">
    <location>
        <begin position="360"/>
        <end position="382"/>
    </location>
</feature>
<feature type="transmembrane region" description="Helical" evidence="6">
    <location>
        <begin position="454"/>
        <end position="477"/>
    </location>
</feature>
<evidence type="ECO:0000313" key="7">
    <source>
        <dbReference type="EMBL" id="PWN94187.1"/>
    </source>
</evidence>
<feature type="compositionally biased region" description="Low complexity" evidence="5">
    <location>
        <begin position="131"/>
        <end position="144"/>
    </location>
</feature>
<protein>
    <recommendedName>
        <fullName evidence="9">Tetraspanin Tsp2</fullName>
    </recommendedName>
</protein>
<evidence type="ECO:0000256" key="6">
    <source>
        <dbReference type="SAM" id="Phobius"/>
    </source>
</evidence>
<dbReference type="Proteomes" id="UP000245768">
    <property type="component" value="Unassembled WGS sequence"/>
</dbReference>
<dbReference type="OrthoDB" id="2156690at2759"/>
<dbReference type="InterPro" id="IPR018499">
    <property type="entry name" value="Tetraspanin/Peripherin"/>
</dbReference>
<reference evidence="7 8" key="1">
    <citation type="journal article" date="2018" name="Mol. Biol. Evol.">
        <title>Broad Genomic Sampling Reveals a Smut Pathogenic Ancestry of the Fungal Clade Ustilaginomycotina.</title>
        <authorList>
            <person name="Kijpornyongpan T."/>
            <person name="Mondo S.J."/>
            <person name="Barry K."/>
            <person name="Sandor L."/>
            <person name="Lee J."/>
            <person name="Lipzen A."/>
            <person name="Pangilinan J."/>
            <person name="LaButti K."/>
            <person name="Hainaut M."/>
            <person name="Henrissat B."/>
            <person name="Grigoriev I.V."/>
            <person name="Spatafora J.W."/>
            <person name="Aime M.C."/>
        </authorList>
    </citation>
    <scope>NUCLEOTIDE SEQUENCE [LARGE SCALE GENOMIC DNA]</scope>
    <source>
        <strain evidence="7 8">MCA 4198</strain>
    </source>
</reference>
<feature type="region of interest" description="Disordered" evidence="5">
    <location>
        <begin position="1"/>
        <end position="144"/>
    </location>
</feature>
<evidence type="ECO:0000256" key="2">
    <source>
        <dbReference type="ARBA" id="ARBA00022692"/>
    </source>
</evidence>
<feature type="region of interest" description="Disordered" evidence="5">
    <location>
        <begin position="526"/>
        <end position="547"/>
    </location>
</feature>
<evidence type="ECO:0000313" key="8">
    <source>
        <dbReference type="Proteomes" id="UP000245768"/>
    </source>
</evidence>
<sequence length="596" mass="63748">MSGSGERGSSNSNEGRGSPQRHGAMLPQQAGSSAAVSLRPQLGSLGPLQPTLAPSMPSSQSLTAHYIPERLPSSPSRWGKVARKQHSKWGRSTSPMPDAGEGTHPSTSSPPPGYRSEGRGSPAVGEDDVHGTSTGLLLSPLGDPGRVIPGLAKRGAGRDAWGPDGAGNRGLGAGNFEDDDGVDLDGVPNHGQGDRIGLAGASPALTTSQMDSPYATIETKTNSENYLSSDSHQHRRLIDTSSHRSGLSLSNTVDHARKPTFRTKLRRIVGLPAEGGKGVSRLRWNRFKWLLAGSNLLLTLYSLGGLVGTLLTWASAFEHADVITFVNRTELALGTAAMILCLATSIVGWAGILLNNRAFLTVYSTLLWPAFALMVALGYITYKKRAFNLDGKMNNLWSRMLSVDERRQIQLAFGCCGYYSPFVEASADSLRCFARSMLPGCKGPFMKFESMALINFYATSFGLVPVHLFCIVVALLCSDHVTYRFGKGITPKAYRLDEDAIADMKGAIIAQVTTFSADGLHSSASARQRRWGKEKIQSSHNSEAESPFNDIPLVHQQAYEGSGGGGMNRSIDDAVLVDGLDAPRPPFWSSTAKATS</sequence>